<dbReference type="AlphaFoldDB" id="A0A0S4IV57"/>
<dbReference type="VEuPathDB" id="TriTrypDB:BSAL_69135"/>
<dbReference type="EMBL" id="CYKH01000485">
    <property type="protein sequence ID" value="CUG00472.1"/>
    <property type="molecule type" value="Genomic_DNA"/>
</dbReference>
<keyword evidence="2" id="KW-1185">Reference proteome</keyword>
<sequence>MHSSDGTLRPVVWQIALNEHDRRILCCLDAACSDFFHNSPRKVKTLTTPMLFDDCCGGSGGYQELGNGKEMFTFHFDDDATPWPLSPPSFRSAVTDALRAVFLPHARHSLAAFLQPLLQNAIANAATRCDEVLAPTLLNDLIRDMSESNDELDGWFKESVLFARHYSRDEEANSESIPQNTPAVGAHTDSGIVTVMFVRHGISDIKAFEFLCSNPVTQTRSWVSSLDIMKLASSTLSGDDDNDDTECIVCFFGEMVVPFAEFLLRRQLREHHNQLTILVQSIRSELSTAVGVHRVNSALLTFGVPSPQKPLLRCRHSYPFQLRSDPDLLLESRSRQLPLGAFTQRFLML</sequence>
<reference evidence="2" key="1">
    <citation type="submission" date="2015-09" db="EMBL/GenBank/DDBJ databases">
        <authorList>
            <consortium name="Pathogen Informatics"/>
        </authorList>
    </citation>
    <scope>NUCLEOTIDE SEQUENCE [LARGE SCALE GENOMIC DNA]</scope>
    <source>
        <strain evidence="2">Lake Konstanz</strain>
    </source>
</reference>
<organism evidence="1 2">
    <name type="scientific">Bodo saltans</name>
    <name type="common">Flagellated protozoan</name>
    <dbReference type="NCBI Taxonomy" id="75058"/>
    <lineage>
        <taxon>Eukaryota</taxon>
        <taxon>Discoba</taxon>
        <taxon>Euglenozoa</taxon>
        <taxon>Kinetoplastea</taxon>
        <taxon>Metakinetoplastina</taxon>
        <taxon>Eubodonida</taxon>
        <taxon>Bodonidae</taxon>
        <taxon>Bodo</taxon>
    </lineage>
</organism>
<evidence type="ECO:0000313" key="1">
    <source>
        <dbReference type="EMBL" id="CUG00472.1"/>
    </source>
</evidence>
<gene>
    <name evidence="1" type="ORF">BSAL_69135</name>
</gene>
<accession>A0A0S4IV57</accession>
<dbReference type="Gene3D" id="2.60.120.330">
    <property type="entry name" value="B-lactam Antibiotic, Isopenicillin N Synthase, Chain"/>
    <property type="match status" value="1"/>
</dbReference>
<name>A0A0S4IV57_BODSA</name>
<proteinExistence type="predicted"/>
<evidence type="ECO:0000313" key="2">
    <source>
        <dbReference type="Proteomes" id="UP000051952"/>
    </source>
</evidence>
<dbReference type="Proteomes" id="UP000051952">
    <property type="component" value="Unassembled WGS sequence"/>
</dbReference>
<protein>
    <submittedName>
        <fullName evidence="1">Uncharacterized protein</fullName>
    </submittedName>
</protein>
<dbReference type="InterPro" id="IPR027443">
    <property type="entry name" value="IPNS-like_sf"/>
</dbReference>